<accession>A0A917GMA5</accession>
<dbReference type="InterPro" id="IPR013797">
    <property type="entry name" value="Maltooligo_trehalose_synth_4"/>
</dbReference>
<organism evidence="2 3">
    <name type="scientific">Kocuria dechangensis</name>
    <dbReference type="NCBI Taxonomy" id="1176249"/>
    <lineage>
        <taxon>Bacteria</taxon>
        <taxon>Bacillati</taxon>
        <taxon>Actinomycetota</taxon>
        <taxon>Actinomycetes</taxon>
        <taxon>Micrococcales</taxon>
        <taxon>Micrococcaceae</taxon>
        <taxon>Kocuria</taxon>
    </lineage>
</organism>
<reference evidence="2" key="2">
    <citation type="submission" date="2020-09" db="EMBL/GenBank/DDBJ databases">
        <authorList>
            <person name="Sun Q."/>
            <person name="Zhou Y."/>
        </authorList>
    </citation>
    <scope>NUCLEOTIDE SEQUENCE</scope>
    <source>
        <strain evidence="2">CGMCC 1.12187</strain>
    </source>
</reference>
<dbReference type="GO" id="GO:0005992">
    <property type="term" value="P:trehalose biosynthetic process"/>
    <property type="evidence" value="ECO:0007669"/>
    <property type="project" value="TreeGrafter"/>
</dbReference>
<dbReference type="InterPro" id="IPR006047">
    <property type="entry name" value="GH13_cat_dom"/>
</dbReference>
<dbReference type="Gene3D" id="3.20.20.80">
    <property type="entry name" value="Glycosidases"/>
    <property type="match status" value="1"/>
</dbReference>
<dbReference type="EMBL" id="BMEQ01000004">
    <property type="protein sequence ID" value="GGG51257.1"/>
    <property type="molecule type" value="Genomic_DNA"/>
</dbReference>
<dbReference type="Proteomes" id="UP000638848">
    <property type="component" value="Unassembled WGS sequence"/>
</dbReference>
<proteinExistence type="predicted"/>
<feature type="domain" description="Glycosyl hydrolase family 13 catalytic" evidence="1">
    <location>
        <begin position="40"/>
        <end position="694"/>
    </location>
</feature>
<dbReference type="NCBIfam" id="TIGR02401">
    <property type="entry name" value="trehalose_TreY"/>
    <property type="match status" value="1"/>
</dbReference>
<dbReference type="AlphaFoldDB" id="A0A917GMA5"/>
<protein>
    <submittedName>
        <fullName evidence="2">Malto-oligosyltrehalose synthase</fullName>
    </submittedName>
</protein>
<dbReference type="CDD" id="cd11336">
    <property type="entry name" value="AmyAc_MTSase"/>
    <property type="match status" value="1"/>
</dbReference>
<dbReference type="GO" id="GO:0030980">
    <property type="term" value="P:alpha-glucan catabolic process"/>
    <property type="evidence" value="ECO:0007669"/>
    <property type="project" value="TreeGrafter"/>
</dbReference>
<dbReference type="InterPro" id="IPR012767">
    <property type="entry name" value="Trehalose_TreY"/>
</dbReference>
<name>A0A917GMA5_9MICC</name>
<evidence type="ECO:0000313" key="3">
    <source>
        <dbReference type="Proteomes" id="UP000638848"/>
    </source>
</evidence>
<dbReference type="Gene3D" id="1.10.10.470">
    <property type="entry name" value="Maltooligosyl trehalose synthase, domain 4"/>
    <property type="match status" value="1"/>
</dbReference>
<dbReference type="GO" id="GO:0047470">
    <property type="term" value="F:(1,4)-alpha-D-glucan 1-alpha-D-glucosylmutase activity"/>
    <property type="evidence" value="ECO:0007669"/>
    <property type="project" value="TreeGrafter"/>
</dbReference>
<evidence type="ECO:0000313" key="2">
    <source>
        <dbReference type="EMBL" id="GGG51257.1"/>
    </source>
</evidence>
<sequence>MTRHASRLSTRTRVDSLLAFSGSSRQTGPVRTPTSTYRLQITSDLTLDRAAGLVDYLHDLGADWVYLSPILRAVDGSDHGYDVASPAEIDPVRGGAAGLKALSDAAHARGMGVLVDIVPNHQGVAVPRQNPWWWSLLAEGRDSRYAKAFDVEWEAGGGKVLIPVLGDGDGELEQLRVEDGTLRYYDNVYPLAEGTWAEGDDPKDVHARQHYELINWRRGDTELNYRRFFTVATLAGVRVEDPEVFDESHAEIRRWIDEGLVDGLRIDHPDGLRDPKAYLEQLKELTGGAYVVVEKILEPGERLPRDWATQGTTGYDALGVVDRLLTDPAGEYALTSLDARLRGGEPVEWDELIHGTKRAMADGALRAEVLRLARAVPADAGLGHEEAADAIAEVLANFPVYRSYLPEGAEHLRTALDAARARRPELAGALATLGRLLGADAADDAELGELARRFQQTSGMVMAKGVEDTAFYRFTRLTSLTEVGGDPSHFAVAPAEAHAELARRAAEEPLAMTALSTHDTKRSEAVRARITVLAEAAEQWAGVVGTVKRLAERAGVLVGDGPLVNLVLQALVGAWPVEQDRITDYALKAAREAGNSTAWVDGDTGFEERLTRFVDLVLHDPEMRAVVEGFAEHVTAAGWANGLSAKLVQLTMPGVPDVYQGSELWAASLVDPDNRRPVDFAQRAEMLQRLDSSVTGSAQGTPAVGPDAAAKLLLTSRALRLRRDHPGLFTGYTPLAASGPLAEHVFAFDRGGAVAVATRLPLGLAAAGGFAAETLDLPTGDWEDVLTRRPHTGAVALADLLADYPVALLRRKDS</sequence>
<gene>
    <name evidence="2" type="primary">treY</name>
    <name evidence="2" type="ORF">GCM10011374_12340</name>
</gene>
<dbReference type="Gene3D" id="1.10.150.200">
    <property type="entry name" value="Maltooligosyl trehalose synthase, domain 3"/>
    <property type="match status" value="1"/>
</dbReference>
<dbReference type="InterPro" id="IPR017853">
    <property type="entry name" value="GH"/>
</dbReference>
<dbReference type="PANTHER" id="PTHR10357">
    <property type="entry name" value="ALPHA-AMYLASE FAMILY MEMBER"/>
    <property type="match status" value="1"/>
</dbReference>
<dbReference type="Gene3D" id="3.30.1590.10">
    <property type="entry name" value="Maltooligosyl trehalose synthase, domain 2"/>
    <property type="match status" value="1"/>
</dbReference>
<dbReference type="SMART" id="SM00642">
    <property type="entry name" value="Aamy"/>
    <property type="match status" value="1"/>
</dbReference>
<keyword evidence="3" id="KW-1185">Reference proteome</keyword>
<dbReference type="SUPFAM" id="SSF51445">
    <property type="entry name" value="(Trans)glycosidases"/>
    <property type="match status" value="1"/>
</dbReference>
<dbReference type="Pfam" id="PF00128">
    <property type="entry name" value="Alpha-amylase"/>
    <property type="match status" value="1"/>
</dbReference>
<evidence type="ECO:0000259" key="1">
    <source>
        <dbReference type="SMART" id="SM00642"/>
    </source>
</evidence>
<comment type="caution">
    <text evidence="2">The sequence shown here is derived from an EMBL/GenBank/DDBJ whole genome shotgun (WGS) entry which is preliminary data.</text>
</comment>
<reference evidence="2" key="1">
    <citation type="journal article" date="2014" name="Int. J. Syst. Evol. Microbiol.">
        <title>Complete genome sequence of Corynebacterium casei LMG S-19264T (=DSM 44701T), isolated from a smear-ripened cheese.</title>
        <authorList>
            <consortium name="US DOE Joint Genome Institute (JGI-PGF)"/>
            <person name="Walter F."/>
            <person name="Albersmeier A."/>
            <person name="Kalinowski J."/>
            <person name="Ruckert C."/>
        </authorList>
    </citation>
    <scope>NUCLEOTIDE SEQUENCE</scope>
    <source>
        <strain evidence="2">CGMCC 1.12187</strain>
    </source>
</reference>
<dbReference type="PANTHER" id="PTHR10357:SF216">
    <property type="entry name" value="MALTOOLIGOSYL TREHALOSE SYNTHASE-RELATED"/>
    <property type="match status" value="1"/>
</dbReference>